<dbReference type="CDD" id="cd17895">
    <property type="entry name" value="AGPR_1_N"/>
    <property type="match status" value="1"/>
</dbReference>
<dbReference type="NCBIfam" id="TIGR01850">
    <property type="entry name" value="argC"/>
    <property type="match status" value="1"/>
</dbReference>
<comment type="pathway">
    <text evidence="5">Amino-acid biosynthesis; L-arginine biosynthesis; N(2)-acetyl-L-ornithine from L-glutamate: step 3/4.</text>
</comment>
<accession>A0A290Z6V1</accession>
<dbReference type="InterPro" id="IPR058924">
    <property type="entry name" value="AGPR_dimerisation_dom"/>
</dbReference>
<dbReference type="InterPro" id="IPR000706">
    <property type="entry name" value="AGPR_type-1"/>
</dbReference>
<gene>
    <name evidence="5 7" type="primary">argC</name>
    <name evidence="7" type="ORF">CNX65_16890</name>
</gene>
<sequence length="360" mass="37918">MSEHGLTAGVVGGAGYAGGDLCRLLLGHPAVTTVLPTSRGDEEFERVHPNLLGSGLSFLPPEELAERADELDVVFFSTPTGEAMRAARHFLDRGAKVVDLSADFRFADPEEYRRVHGPEHESPDLLAEAAYGATELFREDVAGARLVANPGCYAITALLALAPLADAGLLGPRVAVHAVNGTTGAGVKPKRALMHAEVAGALLAYGLDGHRHGPELEGLLARAAGHPVRVDLNTTHADFPRGIHLQANLDVPADVTRDRLLEVFQDFYGRGGGGEHFVRVNATPRRGGLNDKDYALYPLVTSVVGTNFCHLGVDVDPVRGIAKVVAVTDNLVKGAAGSAVQNMNVLLGLPETDGLLGYAC</sequence>
<dbReference type="Gene3D" id="3.30.360.10">
    <property type="entry name" value="Dihydrodipicolinate Reductase, domain 2"/>
    <property type="match status" value="1"/>
</dbReference>
<dbReference type="SMART" id="SM00859">
    <property type="entry name" value="Semialdhyde_dh"/>
    <property type="match status" value="1"/>
</dbReference>
<dbReference type="GO" id="GO:0006526">
    <property type="term" value="P:L-arginine biosynthetic process"/>
    <property type="evidence" value="ECO:0007669"/>
    <property type="project" value="UniProtKB-UniRule"/>
</dbReference>
<keyword evidence="1 5" id="KW-0055">Arginine biosynthesis</keyword>
<reference evidence="7" key="1">
    <citation type="submission" date="2017-09" db="EMBL/GenBank/DDBJ databases">
        <title>Complete Genome Sequence of ansamitocin-producing Bacterium Actinosynnema pretiosum X47.</title>
        <authorList>
            <person name="Cao G."/>
            <person name="Zong G."/>
            <person name="Zhong C."/>
            <person name="Fu J."/>
        </authorList>
    </citation>
    <scope>NUCLEOTIDE SEQUENCE [LARGE SCALE GENOMIC DNA]</scope>
    <source>
        <strain evidence="7">X47</strain>
    </source>
</reference>
<dbReference type="AlphaFoldDB" id="A0A290Z6V1"/>
<feature type="active site" evidence="5">
    <location>
        <position position="152"/>
    </location>
</feature>
<proteinExistence type="inferred from homology"/>
<dbReference type="Gene3D" id="3.40.50.720">
    <property type="entry name" value="NAD(P)-binding Rossmann-like Domain"/>
    <property type="match status" value="1"/>
</dbReference>
<evidence type="ECO:0000256" key="3">
    <source>
        <dbReference type="ARBA" id="ARBA00022857"/>
    </source>
</evidence>
<dbReference type="PANTHER" id="PTHR32338">
    <property type="entry name" value="N-ACETYL-GAMMA-GLUTAMYL-PHOSPHATE REDUCTASE, CHLOROPLASTIC-RELATED-RELATED"/>
    <property type="match status" value="1"/>
</dbReference>
<dbReference type="SUPFAM" id="SSF51735">
    <property type="entry name" value="NAD(P)-binding Rossmann-fold domains"/>
    <property type="match status" value="1"/>
</dbReference>
<keyword evidence="4 5" id="KW-0560">Oxidoreductase</keyword>
<dbReference type="UniPathway" id="UPA00068">
    <property type="reaction ID" value="UER00108"/>
</dbReference>
<keyword evidence="3 5" id="KW-0521">NADP</keyword>
<evidence type="ECO:0000256" key="4">
    <source>
        <dbReference type="ARBA" id="ARBA00023002"/>
    </source>
</evidence>
<dbReference type="GO" id="GO:0005737">
    <property type="term" value="C:cytoplasm"/>
    <property type="evidence" value="ECO:0007669"/>
    <property type="project" value="UniProtKB-SubCell"/>
</dbReference>
<evidence type="ECO:0000256" key="2">
    <source>
        <dbReference type="ARBA" id="ARBA00022605"/>
    </source>
</evidence>
<dbReference type="GO" id="GO:0051287">
    <property type="term" value="F:NAD binding"/>
    <property type="evidence" value="ECO:0007669"/>
    <property type="project" value="InterPro"/>
</dbReference>
<dbReference type="Pfam" id="PF22698">
    <property type="entry name" value="Semialdhyde_dhC_1"/>
    <property type="match status" value="1"/>
</dbReference>
<comment type="similarity">
    <text evidence="5">Belongs to the NAGSA dehydrogenase family. Type 1 subfamily.</text>
</comment>
<evidence type="ECO:0000313" key="7">
    <source>
        <dbReference type="EMBL" id="ATE54750.1"/>
    </source>
</evidence>
<dbReference type="KEGG" id="apre:CNX65_16890"/>
<feature type="domain" description="Semialdehyde dehydrogenase NAD-binding" evidence="6">
    <location>
        <begin position="7"/>
        <end position="144"/>
    </location>
</feature>
<dbReference type="EC" id="1.2.1.38" evidence="5"/>
<keyword evidence="5" id="KW-0963">Cytoplasm</keyword>
<organism evidence="7 8">
    <name type="scientific">Actinosynnema pretiosum</name>
    <dbReference type="NCBI Taxonomy" id="42197"/>
    <lineage>
        <taxon>Bacteria</taxon>
        <taxon>Bacillati</taxon>
        <taxon>Actinomycetota</taxon>
        <taxon>Actinomycetes</taxon>
        <taxon>Pseudonocardiales</taxon>
        <taxon>Pseudonocardiaceae</taxon>
        <taxon>Actinosynnema</taxon>
    </lineage>
</organism>
<evidence type="ECO:0000256" key="5">
    <source>
        <dbReference type="HAMAP-Rule" id="MF_00150"/>
    </source>
</evidence>
<comment type="function">
    <text evidence="5">Catalyzes the NADPH-dependent reduction of N-acetyl-5-glutamyl phosphate to yield N-acetyl-L-glutamate 5-semialdehyde.</text>
</comment>
<dbReference type="Pfam" id="PF01118">
    <property type="entry name" value="Semialdhyde_dh"/>
    <property type="match status" value="1"/>
</dbReference>
<dbReference type="InterPro" id="IPR036291">
    <property type="entry name" value="NAD(P)-bd_dom_sf"/>
</dbReference>
<comment type="catalytic activity">
    <reaction evidence="5">
        <text>N-acetyl-L-glutamate 5-semialdehyde + phosphate + NADP(+) = N-acetyl-L-glutamyl 5-phosphate + NADPH + H(+)</text>
        <dbReference type="Rhea" id="RHEA:21588"/>
        <dbReference type="ChEBI" id="CHEBI:15378"/>
        <dbReference type="ChEBI" id="CHEBI:29123"/>
        <dbReference type="ChEBI" id="CHEBI:43474"/>
        <dbReference type="ChEBI" id="CHEBI:57783"/>
        <dbReference type="ChEBI" id="CHEBI:57936"/>
        <dbReference type="ChEBI" id="CHEBI:58349"/>
        <dbReference type="EC" id="1.2.1.38"/>
    </reaction>
</comment>
<comment type="subcellular location">
    <subcellularLocation>
        <location evidence="5">Cytoplasm</location>
    </subcellularLocation>
</comment>
<dbReference type="Proteomes" id="UP000218505">
    <property type="component" value="Chromosome"/>
</dbReference>
<dbReference type="GO" id="GO:0070401">
    <property type="term" value="F:NADP+ binding"/>
    <property type="evidence" value="ECO:0007669"/>
    <property type="project" value="InterPro"/>
</dbReference>
<name>A0A290Z6V1_9PSEU</name>
<dbReference type="SUPFAM" id="SSF55347">
    <property type="entry name" value="Glyceraldehyde-3-phosphate dehydrogenase-like, C-terminal domain"/>
    <property type="match status" value="1"/>
</dbReference>
<evidence type="ECO:0000313" key="8">
    <source>
        <dbReference type="Proteomes" id="UP000218505"/>
    </source>
</evidence>
<keyword evidence="2 5" id="KW-0028">Amino-acid biosynthesis</keyword>
<dbReference type="HAMAP" id="MF_00150">
    <property type="entry name" value="ArgC_type1"/>
    <property type="match status" value="1"/>
</dbReference>
<dbReference type="InterPro" id="IPR050085">
    <property type="entry name" value="AGPR"/>
</dbReference>
<dbReference type="PANTHER" id="PTHR32338:SF10">
    <property type="entry name" value="N-ACETYL-GAMMA-GLUTAMYL-PHOSPHATE REDUCTASE, CHLOROPLASTIC-RELATED"/>
    <property type="match status" value="1"/>
</dbReference>
<protein>
    <recommendedName>
        <fullName evidence="5">N-acetyl-gamma-glutamyl-phosphate reductase</fullName>
        <shortName evidence="5">AGPR</shortName>
        <ecNumber evidence="5">1.2.1.38</ecNumber>
    </recommendedName>
    <alternativeName>
        <fullName evidence="5">N-acetyl-glutamate semialdehyde dehydrogenase</fullName>
        <shortName evidence="5">NAGSA dehydrogenase</shortName>
    </alternativeName>
</protein>
<dbReference type="GO" id="GO:0003942">
    <property type="term" value="F:N-acetyl-gamma-glutamyl-phosphate reductase activity"/>
    <property type="evidence" value="ECO:0007669"/>
    <property type="project" value="UniProtKB-UniRule"/>
</dbReference>
<evidence type="ECO:0000259" key="6">
    <source>
        <dbReference type="SMART" id="SM00859"/>
    </source>
</evidence>
<keyword evidence="8" id="KW-1185">Reference proteome</keyword>
<dbReference type="RefSeq" id="WP_096494202.1">
    <property type="nucleotide sequence ID" value="NZ_CP023445.1"/>
</dbReference>
<evidence type="ECO:0000256" key="1">
    <source>
        <dbReference type="ARBA" id="ARBA00022571"/>
    </source>
</evidence>
<dbReference type="InterPro" id="IPR000534">
    <property type="entry name" value="Semialdehyde_DH_NAD-bd"/>
</dbReference>
<dbReference type="EMBL" id="CP023445">
    <property type="protein sequence ID" value="ATE54750.1"/>
    <property type="molecule type" value="Genomic_DNA"/>
</dbReference>